<gene>
    <name evidence="2" type="ORF">RMCFA_4833</name>
</gene>
<accession>A0A100WUK3</accession>
<protein>
    <submittedName>
        <fullName evidence="2">Uncharacterized protein</fullName>
    </submittedName>
</protein>
<comment type="caution">
    <text evidence="2">The sequence shown here is derived from an EMBL/GenBank/DDBJ whole genome shotgun (WGS) entry which is preliminary data.</text>
</comment>
<reference evidence="2 3" key="1">
    <citation type="journal article" date="2016" name="Genome Announc.">
        <title>Draft Genome Sequences of Five Rapidly Growing Mycobacterium Species, M. thermoresistibile, M. fortuitum subsp. acetamidolyticum, M. canariasense, M. brisbanense, and M. novocastrense.</title>
        <authorList>
            <person name="Katahira K."/>
            <person name="Ogura Y."/>
            <person name="Gotoh Y."/>
            <person name="Hayashi T."/>
        </authorList>
    </citation>
    <scope>NUCLEOTIDE SEQUENCE [LARGE SCALE GENOMIC DNA]</scope>
    <source>
        <strain evidence="2 3">JCM6368</strain>
    </source>
</reference>
<dbReference type="Proteomes" id="UP000069705">
    <property type="component" value="Unassembled WGS sequence"/>
</dbReference>
<name>A0A100WUK3_MYCFO</name>
<organism evidence="2 3">
    <name type="scientific">Mycolicibacterium fortuitum subsp. acetamidolyticum</name>
    <dbReference type="NCBI Taxonomy" id="144550"/>
    <lineage>
        <taxon>Bacteria</taxon>
        <taxon>Bacillati</taxon>
        <taxon>Actinomycetota</taxon>
        <taxon>Actinomycetes</taxon>
        <taxon>Mycobacteriales</taxon>
        <taxon>Mycobacteriaceae</taxon>
        <taxon>Mycolicibacterium</taxon>
    </lineage>
</organism>
<evidence type="ECO:0000313" key="3">
    <source>
        <dbReference type="Proteomes" id="UP000069705"/>
    </source>
</evidence>
<feature type="region of interest" description="Disordered" evidence="1">
    <location>
        <begin position="1"/>
        <end position="56"/>
    </location>
</feature>
<dbReference type="AlphaFoldDB" id="A0A100WUK3"/>
<reference evidence="3" key="2">
    <citation type="submission" date="2016-02" db="EMBL/GenBank/DDBJ databases">
        <title>Draft genome sequence of five rapidly growing Mycobacterium species.</title>
        <authorList>
            <person name="Katahira K."/>
            <person name="Gotou Y."/>
            <person name="Iida K."/>
            <person name="Ogura Y."/>
            <person name="Hayashi T."/>
        </authorList>
    </citation>
    <scope>NUCLEOTIDE SEQUENCE [LARGE SCALE GENOMIC DNA]</scope>
    <source>
        <strain evidence="3">JCM6368</strain>
    </source>
</reference>
<evidence type="ECO:0000313" key="2">
    <source>
        <dbReference type="EMBL" id="GAT04722.1"/>
    </source>
</evidence>
<dbReference type="EMBL" id="BCSZ01000051">
    <property type="protein sequence ID" value="GAT04722.1"/>
    <property type="molecule type" value="Genomic_DNA"/>
</dbReference>
<evidence type="ECO:0000256" key="1">
    <source>
        <dbReference type="SAM" id="MobiDB-lite"/>
    </source>
</evidence>
<sequence>MGGCGAEFPENLPGSPTPPHNPAQKTYSGVSLDRRRTMDAATSKCTKKGQPVMGCP</sequence>
<proteinExistence type="predicted"/>